<evidence type="ECO:0000313" key="3">
    <source>
        <dbReference type="Proteomes" id="UP001499843"/>
    </source>
</evidence>
<gene>
    <name evidence="2" type="ORF">GCM10009850_090850</name>
</gene>
<keyword evidence="3" id="KW-1185">Reference proteome</keyword>
<proteinExistence type="predicted"/>
<feature type="compositionally biased region" description="Low complexity" evidence="1">
    <location>
        <begin position="75"/>
        <end position="114"/>
    </location>
</feature>
<feature type="compositionally biased region" description="Low complexity" evidence="1">
    <location>
        <begin position="124"/>
        <end position="140"/>
    </location>
</feature>
<feature type="region of interest" description="Disordered" evidence="1">
    <location>
        <begin position="67"/>
        <end position="150"/>
    </location>
</feature>
<evidence type="ECO:0000313" key="2">
    <source>
        <dbReference type="EMBL" id="GAA2213622.1"/>
    </source>
</evidence>
<dbReference type="Proteomes" id="UP001499843">
    <property type="component" value="Unassembled WGS sequence"/>
</dbReference>
<name>A0ABP5PPU7_9ACTN</name>
<organism evidence="2 3">
    <name type="scientific">Nonomuraea monospora</name>
    <dbReference type="NCBI Taxonomy" id="568818"/>
    <lineage>
        <taxon>Bacteria</taxon>
        <taxon>Bacillati</taxon>
        <taxon>Actinomycetota</taxon>
        <taxon>Actinomycetes</taxon>
        <taxon>Streptosporangiales</taxon>
        <taxon>Streptosporangiaceae</taxon>
        <taxon>Nonomuraea</taxon>
    </lineage>
</organism>
<dbReference type="EMBL" id="BAAAQX010000034">
    <property type="protein sequence ID" value="GAA2213622.1"/>
    <property type="molecule type" value="Genomic_DNA"/>
</dbReference>
<protein>
    <submittedName>
        <fullName evidence="2">Uncharacterized protein</fullName>
    </submittedName>
</protein>
<evidence type="ECO:0000256" key="1">
    <source>
        <dbReference type="SAM" id="MobiDB-lite"/>
    </source>
</evidence>
<sequence length="323" mass="36277">MSITDVRTATHQQIADLQPNQETRELLADQRIQQVMREAVASLDHFTAQYRQKYRELADKAARGQFADVREQQRQSESSRSAEYARAPEYARAAEFSRSAEQQRAPEQQRQAEQLPTAEQLRAPEQQQQRGPEQGRIQQQGDTRAATPITPTHPPYLWFDLMAMGPYREPYFGGPLQPARVVHYGENVYLFAVLWRNPMSLLGGPSAAEVMAPFIYQVRGVSVELNSVTPGPTLNPNPAAFGPDYINIIPMRIPTDPRPAEGRPRPLEIHLTVDILGVGVGLPPFAGFASRWYRPDLQPGFLGLPDILPGIVEETPVRMLVYS</sequence>
<reference evidence="3" key="1">
    <citation type="journal article" date="2019" name="Int. J. Syst. Evol. Microbiol.">
        <title>The Global Catalogue of Microorganisms (GCM) 10K type strain sequencing project: providing services to taxonomists for standard genome sequencing and annotation.</title>
        <authorList>
            <consortium name="The Broad Institute Genomics Platform"/>
            <consortium name="The Broad Institute Genome Sequencing Center for Infectious Disease"/>
            <person name="Wu L."/>
            <person name="Ma J."/>
        </authorList>
    </citation>
    <scope>NUCLEOTIDE SEQUENCE [LARGE SCALE GENOMIC DNA]</scope>
    <source>
        <strain evidence="3">JCM 16114</strain>
    </source>
</reference>
<dbReference type="RefSeq" id="WP_344489580.1">
    <property type="nucleotide sequence ID" value="NZ_BAAAQX010000034.1"/>
</dbReference>
<comment type="caution">
    <text evidence="2">The sequence shown here is derived from an EMBL/GenBank/DDBJ whole genome shotgun (WGS) entry which is preliminary data.</text>
</comment>
<accession>A0ABP5PPU7</accession>